<feature type="region of interest" description="Disordered" evidence="9">
    <location>
        <begin position="1"/>
        <end position="37"/>
    </location>
</feature>
<dbReference type="AlphaFoldDB" id="A0ABD5S7Z9"/>
<dbReference type="PROSITE" id="PS50928">
    <property type="entry name" value="ABC_TM1"/>
    <property type="match status" value="1"/>
</dbReference>
<dbReference type="InterPro" id="IPR000515">
    <property type="entry name" value="MetI-like"/>
</dbReference>
<evidence type="ECO:0000313" key="12">
    <source>
        <dbReference type="Proteomes" id="UP001596442"/>
    </source>
</evidence>
<comment type="caution">
    <text evidence="11">The sequence shown here is derived from an EMBL/GenBank/DDBJ whole genome shotgun (WGS) entry which is preliminary data.</text>
</comment>
<gene>
    <name evidence="11" type="primary">pstA</name>
    <name evidence="11" type="ORF">ACFQEU_03145</name>
</gene>
<dbReference type="PANTHER" id="PTHR43470">
    <property type="entry name" value="PHOSPHATE TRANSPORT SYSTEM PERMEASE PROTEIN PSTA-RELATED"/>
    <property type="match status" value="1"/>
</dbReference>
<keyword evidence="6 8" id="KW-1133">Transmembrane helix</keyword>
<dbReference type="PANTHER" id="PTHR43470:SF5">
    <property type="entry name" value="PHOSPHATE TRANSPORT SYSTEM PERMEASE PROTEIN PSTA"/>
    <property type="match status" value="1"/>
</dbReference>
<dbReference type="Proteomes" id="UP001596442">
    <property type="component" value="Unassembled WGS sequence"/>
</dbReference>
<evidence type="ECO:0000256" key="6">
    <source>
        <dbReference type="ARBA" id="ARBA00022989"/>
    </source>
</evidence>
<evidence type="ECO:0000256" key="1">
    <source>
        <dbReference type="ARBA" id="ARBA00004651"/>
    </source>
</evidence>
<keyword evidence="7 8" id="KW-0472">Membrane</keyword>
<sequence>MTGTRDGDADIDADTSSGDAEETTARTDGGEHADPFATVGDDIERKRRIGRVFVGVCAASTLVGIVALVVLLTDVLVEAWGWVTLDFLTYPPSRFIENYYPGGRGAGIFPALVGSILLIALTAVFTLVLGVGAAIYLEEYATESRFTRFIEANISNLAGVPSIVYGLLGLAVFVRFAGFGESLLAGSLTLTLLILPIVIVSAQEALRAVPDSQRQAAYGVGATDWEVVRDVVLPAALPGIMTGTILSLSRAIGETAPLIMVGAATSMFRAPIEQYAGIPVPDLFGPFAAMPMQIFDWARLPEADFQHVAAAGIVVLLAILLLMNAAAILIRNKYETR</sequence>
<dbReference type="Gene3D" id="1.10.3720.10">
    <property type="entry name" value="MetI-like"/>
    <property type="match status" value="1"/>
</dbReference>
<feature type="transmembrane region" description="Helical" evidence="8">
    <location>
        <begin position="157"/>
        <end position="177"/>
    </location>
</feature>
<dbReference type="CDD" id="cd06261">
    <property type="entry name" value="TM_PBP2"/>
    <property type="match status" value="1"/>
</dbReference>
<protein>
    <recommendedName>
        <fullName evidence="8">Phosphate transport system permease protein PstA</fullName>
    </recommendedName>
</protein>
<keyword evidence="12" id="KW-1185">Reference proteome</keyword>
<dbReference type="EMBL" id="JBHSWW010000022">
    <property type="protein sequence ID" value="MFC6752470.1"/>
    <property type="molecule type" value="Genomic_DNA"/>
</dbReference>
<evidence type="ECO:0000256" key="2">
    <source>
        <dbReference type="ARBA" id="ARBA00007069"/>
    </source>
</evidence>
<keyword evidence="3" id="KW-0813">Transport</keyword>
<reference evidence="11 12" key="1">
    <citation type="journal article" date="2019" name="Int. J. Syst. Evol. Microbiol.">
        <title>The Global Catalogue of Microorganisms (GCM) 10K type strain sequencing project: providing services to taxonomists for standard genome sequencing and annotation.</title>
        <authorList>
            <consortium name="The Broad Institute Genomics Platform"/>
            <consortium name="The Broad Institute Genome Sequencing Center for Infectious Disease"/>
            <person name="Wu L."/>
            <person name="Ma J."/>
        </authorList>
    </citation>
    <scope>NUCLEOTIDE SEQUENCE [LARGE SCALE GENOMIC DNA]</scope>
    <source>
        <strain evidence="11 12">CGMCC 1.3239</strain>
    </source>
</reference>
<feature type="transmembrane region" description="Helical" evidence="8">
    <location>
        <begin position="183"/>
        <end position="202"/>
    </location>
</feature>
<dbReference type="Pfam" id="PF00528">
    <property type="entry name" value="BPD_transp_1"/>
    <property type="match status" value="1"/>
</dbReference>
<proteinExistence type="inferred from homology"/>
<name>A0ABD5S7Z9_9EURY</name>
<keyword evidence="4 8" id="KW-1003">Cell membrane</keyword>
<feature type="domain" description="ABC transmembrane type-1" evidence="10">
    <location>
        <begin position="112"/>
        <end position="326"/>
    </location>
</feature>
<organism evidence="11 12">
    <name type="scientific">Halorubrum tibetense</name>
    <dbReference type="NCBI Taxonomy" id="175631"/>
    <lineage>
        <taxon>Archaea</taxon>
        <taxon>Methanobacteriati</taxon>
        <taxon>Methanobacteriota</taxon>
        <taxon>Stenosarchaea group</taxon>
        <taxon>Halobacteria</taxon>
        <taxon>Halobacteriales</taxon>
        <taxon>Haloferacaceae</taxon>
        <taxon>Halorubrum</taxon>
    </lineage>
</organism>
<evidence type="ECO:0000256" key="9">
    <source>
        <dbReference type="SAM" id="MobiDB-lite"/>
    </source>
</evidence>
<feature type="transmembrane region" description="Helical" evidence="8">
    <location>
        <begin position="307"/>
        <end position="330"/>
    </location>
</feature>
<dbReference type="InterPro" id="IPR005672">
    <property type="entry name" value="Phosphate_PstA"/>
</dbReference>
<dbReference type="InterPro" id="IPR035906">
    <property type="entry name" value="MetI-like_sf"/>
</dbReference>
<feature type="compositionally biased region" description="Basic and acidic residues" evidence="9">
    <location>
        <begin position="23"/>
        <end position="34"/>
    </location>
</feature>
<evidence type="ECO:0000256" key="3">
    <source>
        <dbReference type="ARBA" id="ARBA00022448"/>
    </source>
</evidence>
<comment type="subcellular location">
    <subcellularLocation>
        <location evidence="1 8">Cell membrane</location>
        <topology evidence="1 8">Multi-pass membrane protein</topology>
    </subcellularLocation>
</comment>
<evidence type="ECO:0000313" key="11">
    <source>
        <dbReference type="EMBL" id="MFC6752470.1"/>
    </source>
</evidence>
<evidence type="ECO:0000256" key="7">
    <source>
        <dbReference type="ARBA" id="ARBA00023136"/>
    </source>
</evidence>
<accession>A0ABD5S7Z9</accession>
<evidence type="ECO:0000256" key="5">
    <source>
        <dbReference type="ARBA" id="ARBA00022692"/>
    </source>
</evidence>
<evidence type="ECO:0000259" key="10">
    <source>
        <dbReference type="PROSITE" id="PS50928"/>
    </source>
</evidence>
<feature type="transmembrane region" description="Helical" evidence="8">
    <location>
        <begin position="52"/>
        <end position="72"/>
    </location>
</feature>
<feature type="transmembrane region" description="Helical" evidence="8">
    <location>
        <begin position="108"/>
        <end position="137"/>
    </location>
</feature>
<dbReference type="SUPFAM" id="SSF161098">
    <property type="entry name" value="MetI-like"/>
    <property type="match status" value="1"/>
</dbReference>
<evidence type="ECO:0000256" key="8">
    <source>
        <dbReference type="RuleBase" id="RU363043"/>
    </source>
</evidence>
<dbReference type="NCBIfam" id="TIGR00974">
    <property type="entry name" value="3a0107s02c"/>
    <property type="match status" value="1"/>
</dbReference>
<keyword evidence="5 8" id="KW-0812">Transmembrane</keyword>
<comment type="similarity">
    <text evidence="2 8">Belongs to the binding-protein-dependent transport system permease family. CysTW subfamily.</text>
</comment>
<comment type="caution">
    <text evidence="8">Lacks conserved residue(s) required for the propagation of feature annotation.</text>
</comment>
<evidence type="ECO:0000256" key="4">
    <source>
        <dbReference type="ARBA" id="ARBA00022475"/>
    </source>
</evidence>
<dbReference type="RefSeq" id="WP_379779203.1">
    <property type="nucleotide sequence ID" value="NZ_JBHSWW010000022.1"/>
</dbReference>
<dbReference type="GO" id="GO:0005886">
    <property type="term" value="C:plasma membrane"/>
    <property type="evidence" value="ECO:0007669"/>
    <property type="project" value="UniProtKB-SubCell"/>
</dbReference>